<gene>
    <name evidence="2" type="ORF">ACMD2_07098</name>
</gene>
<proteinExistence type="predicted"/>
<keyword evidence="1" id="KW-0812">Transmembrane</keyword>
<dbReference type="PANTHER" id="PTHR35758:SF2">
    <property type="entry name" value="TRANSMEMBRANE PROTEIN"/>
    <property type="match status" value="1"/>
</dbReference>
<dbReference type="EMBL" id="LSRQ01000788">
    <property type="protein sequence ID" value="OAY80796.1"/>
    <property type="molecule type" value="Genomic_DNA"/>
</dbReference>
<dbReference type="PANTHER" id="PTHR35758">
    <property type="entry name" value="TRANSMEMBRANE PROTEIN"/>
    <property type="match status" value="1"/>
</dbReference>
<dbReference type="Proteomes" id="UP000092600">
    <property type="component" value="Unassembled WGS sequence"/>
</dbReference>
<evidence type="ECO:0000256" key="1">
    <source>
        <dbReference type="SAM" id="Phobius"/>
    </source>
</evidence>
<comment type="caution">
    <text evidence="2">The sequence shown here is derived from an EMBL/GenBank/DDBJ whole genome shotgun (WGS) entry which is preliminary data.</text>
</comment>
<evidence type="ECO:0000313" key="3">
    <source>
        <dbReference type="Proteomes" id="UP000092600"/>
    </source>
</evidence>
<keyword evidence="1" id="KW-1133">Transmembrane helix</keyword>
<protein>
    <submittedName>
        <fullName evidence="2">Uncharacterized protein</fullName>
    </submittedName>
</protein>
<dbReference type="AlphaFoldDB" id="A0A199VV41"/>
<reference evidence="2 3" key="1">
    <citation type="journal article" date="2016" name="DNA Res.">
        <title>The draft genome of MD-2 pineapple using hybrid error correction of long reads.</title>
        <authorList>
            <person name="Redwan R.M."/>
            <person name="Saidin A."/>
            <person name="Kumar S.V."/>
        </authorList>
    </citation>
    <scope>NUCLEOTIDE SEQUENCE [LARGE SCALE GENOMIC DNA]</scope>
    <source>
        <strain evidence="3">cv. MD2</strain>
        <tissue evidence="2">Leaf</tissue>
    </source>
</reference>
<evidence type="ECO:0000313" key="2">
    <source>
        <dbReference type="EMBL" id="OAY80796.1"/>
    </source>
</evidence>
<keyword evidence="1" id="KW-0472">Membrane</keyword>
<organism evidence="2 3">
    <name type="scientific">Ananas comosus</name>
    <name type="common">Pineapple</name>
    <name type="synonym">Ananas ananas</name>
    <dbReference type="NCBI Taxonomy" id="4615"/>
    <lineage>
        <taxon>Eukaryota</taxon>
        <taxon>Viridiplantae</taxon>
        <taxon>Streptophyta</taxon>
        <taxon>Embryophyta</taxon>
        <taxon>Tracheophyta</taxon>
        <taxon>Spermatophyta</taxon>
        <taxon>Magnoliopsida</taxon>
        <taxon>Liliopsida</taxon>
        <taxon>Poales</taxon>
        <taxon>Bromeliaceae</taxon>
        <taxon>Bromelioideae</taxon>
        <taxon>Ananas</taxon>
    </lineage>
</organism>
<feature type="transmembrane region" description="Helical" evidence="1">
    <location>
        <begin position="87"/>
        <end position="107"/>
    </location>
</feature>
<accession>A0A199VV41</accession>
<dbReference type="STRING" id="4615.A0A199VV41"/>
<name>A0A199VV41_ANACO</name>
<sequence length="122" mass="13623">MGRSTSSTEKLTAIVLGLLAVLSPLYIDRKPVVDPDDDEDRSWSLAFSLPLLLIILIVAINFSCFLDRRFARFDPYWIHRVGGSSCGIIACLLLLGLVLKFVIAIYLCLTTEVINIFVSKYV</sequence>
<feature type="transmembrane region" description="Helical" evidence="1">
    <location>
        <begin position="43"/>
        <end position="66"/>
    </location>
</feature>